<dbReference type="EMBL" id="CAJNNV010002231">
    <property type="protein sequence ID" value="CAE8586805.1"/>
    <property type="molecule type" value="Genomic_DNA"/>
</dbReference>
<dbReference type="AlphaFoldDB" id="A0A813DFW5"/>
<reference evidence="1" key="1">
    <citation type="submission" date="2021-02" db="EMBL/GenBank/DDBJ databases">
        <authorList>
            <person name="Dougan E. K."/>
            <person name="Rhodes N."/>
            <person name="Thang M."/>
            <person name="Chan C."/>
        </authorList>
    </citation>
    <scope>NUCLEOTIDE SEQUENCE</scope>
</reference>
<sequence length="848" mass="88251">MSNFKSSLSFKRSPVRPALGGFDAMARIAASVASALALLLPGVSAAVPGSVWSVSERVAAGECAGAALTSASEISFLDDARVGPFFQSAAVLSAAADGITGADLISIAYGQHFKVLTEKMSKEQYVLTQCGMAQPTVEEVNKVAALPDGYQRKNFTIPLQRVATDGTVHLGFLSVLGVQDRVAFMSSYATGSCWQKAAACGAELAAGGAWGNETKRALQLSAIEAVFMDCGVSDCSNVNSQGNGVHISASQDSGPLRQAEHLKFIAAFFNKEKVASAAFSATLAAYAAAAVVPQATKKSVVAWISHSTYMEDAFVLPALGGFDAMARIAASITSALALLLPGVSAAVPGSVWSVSDRVAAGECAGAALTSANKTSFLDDARVGPFFQSAAVLSAAADGITGADLISIAYGQHFKVLTEKMAKEQYVLTQCGMAQPTVEEVNKVAALPDGYQRKNFTIPLQRVATDSTVHLGFLSALGLQDRVAFMSSYATGPCWQKAAACGAELAAGGAYGNETKRALQLSAIDAVFMDCGVSDCGNVNSQGNGVHISASQDSGPLRQAEHLKFIAAFFNKEKVASAAFSATLAAYAAAAVVPQATKKSVVAWISHSTYMEDAFVLSAVSYKERMVKDAGGTAKDGEALQAALGSQLKSSLAVSSNPAAGKTYTLNITAFASRAEAAAAFFQGLGDVDVVIDEVYASDPRAYSFSNFLEQYGLDNSSNLSFVKNRMVLRIDGTMSEANNLDWYESRFAHPELAVEGLARALYSNASKSMYFRNVAKGEMPTLLLASMCETALPTCDSSVRPLAIPLTISDAALASTTMKVTAVSTTMSVTAVSATKEVPAASVLPRAA</sequence>
<protein>
    <submittedName>
        <fullName evidence="1">Uncharacterized protein</fullName>
    </submittedName>
</protein>
<dbReference type="Proteomes" id="UP000654075">
    <property type="component" value="Unassembled WGS sequence"/>
</dbReference>
<dbReference type="PANTHER" id="PTHR38360:SF1">
    <property type="entry name" value="F12P19.7"/>
    <property type="match status" value="1"/>
</dbReference>
<evidence type="ECO:0000313" key="1">
    <source>
        <dbReference type="EMBL" id="CAE8586805.1"/>
    </source>
</evidence>
<organism evidence="1 2">
    <name type="scientific">Polarella glacialis</name>
    <name type="common">Dinoflagellate</name>
    <dbReference type="NCBI Taxonomy" id="89957"/>
    <lineage>
        <taxon>Eukaryota</taxon>
        <taxon>Sar</taxon>
        <taxon>Alveolata</taxon>
        <taxon>Dinophyceae</taxon>
        <taxon>Suessiales</taxon>
        <taxon>Suessiaceae</taxon>
        <taxon>Polarella</taxon>
    </lineage>
</organism>
<accession>A0A813DFW5</accession>
<keyword evidence="2" id="KW-1185">Reference proteome</keyword>
<evidence type="ECO:0000313" key="2">
    <source>
        <dbReference type="Proteomes" id="UP000654075"/>
    </source>
</evidence>
<dbReference type="PANTHER" id="PTHR38360">
    <property type="entry name" value="OS03G0120000 PROTEIN"/>
    <property type="match status" value="1"/>
</dbReference>
<name>A0A813DFW5_POLGL</name>
<gene>
    <name evidence="1" type="ORF">PGLA1383_LOCUS5657</name>
</gene>
<comment type="caution">
    <text evidence="1">The sequence shown here is derived from an EMBL/GenBank/DDBJ whole genome shotgun (WGS) entry which is preliminary data.</text>
</comment>
<proteinExistence type="predicted"/>
<dbReference type="OrthoDB" id="409848at2759"/>